<evidence type="ECO:0000256" key="10">
    <source>
        <dbReference type="RuleBase" id="RU361153"/>
    </source>
</evidence>
<keyword evidence="6 10" id="KW-0326">Glycosidase</keyword>
<evidence type="ECO:0000256" key="2">
    <source>
        <dbReference type="ARBA" id="ARBA00005641"/>
    </source>
</evidence>
<dbReference type="InterPro" id="IPR050386">
    <property type="entry name" value="Glycosyl_hydrolase_5"/>
</dbReference>
<accession>A0A3M7FJK5</accession>
<protein>
    <recommendedName>
        <fullName evidence="9">glucan 1,3-beta-glucosidase</fullName>
        <ecNumber evidence="9">3.2.1.58</ecNumber>
    </recommendedName>
</protein>
<dbReference type="EC" id="3.2.1.58" evidence="9"/>
<sequence>MLPTAAVATNDPADNVFQERVSKAGVVPHGAAAAVALLGTFAEARPAGMMSPVKRDLKFGFGSEKVRGVNLGGWFVLEPWITPSIFENTPDNVVDEYSFCETLGKDEAYSRLHDHWSSWITEDDFSEIAGIGLNFVRIPIGYWSVAQEDGSPYVQGAYDFLGKAVGWAGDHGLKVMIDLHGAPGSQNGFDNSGRRGKVEWTQGDSVSQTRKALNKIRDDWAGHDSVAAIELLNEPMGPSLDMDTVRQFMMDGWGDLKDSNVAITFHDAFEGVNSWNDWGSGMWSLLLDTHHYEVFDSGTLELGINEHVGTACGFGGSMASNNKYTIAGEWSGALTDCAKWLNGRGVGARYDGTYNYEGKTSYYIGSCDGKFSGTVSDLGEADRNNIGTFINAQIAAFEKADGWIFWTWKNEGAPEWHFQNLTAAGMVPQPFSAADGC</sequence>
<dbReference type="PANTHER" id="PTHR31297:SF1">
    <property type="entry name" value="GLUCAN 1,3-BETA-GLUCOSIDASE I_II-RELATED"/>
    <property type="match status" value="1"/>
</dbReference>
<dbReference type="GO" id="GO:0005576">
    <property type="term" value="C:extracellular region"/>
    <property type="evidence" value="ECO:0007669"/>
    <property type="project" value="UniProtKB-SubCell"/>
</dbReference>
<feature type="domain" description="Glycoside hydrolase family 5" evidence="11">
    <location>
        <begin position="112"/>
        <end position="241"/>
    </location>
</feature>
<dbReference type="VEuPathDB" id="FungiDB:BTJ68_02590"/>
<comment type="catalytic activity">
    <reaction evidence="8">
        <text>Successive hydrolysis of beta-D-glucose units from the non-reducing ends of (1-&gt;3)-beta-D-glucans, releasing alpha-glucose.</text>
        <dbReference type="EC" id="3.2.1.58"/>
    </reaction>
</comment>
<dbReference type="GO" id="GO:0004338">
    <property type="term" value="F:glucan exo-1,3-beta-glucosidase activity"/>
    <property type="evidence" value="ECO:0007669"/>
    <property type="project" value="UniProtKB-EC"/>
</dbReference>
<evidence type="ECO:0000313" key="12">
    <source>
        <dbReference type="EMBL" id="RMY89059.1"/>
    </source>
</evidence>
<dbReference type="GO" id="GO:0009986">
    <property type="term" value="C:cell surface"/>
    <property type="evidence" value="ECO:0007669"/>
    <property type="project" value="TreeGrafter"/>
</dbReference>
<evidence type="ECO:0000256" key="1">
    <source>
        <dbReference type="ARBA" id="ARBA00004613"/>
    </source>
</evidence>
<evidence type="ECO:0000313" key="13">
    <source>
        <dbReference type="Proteomes" id="UP000268823"/>
    </source>
</evidence>
<dbReference type="EMBL" id="QWIR01000070">
    <property type="protein sequence ID" value="RMY89059.1"/>
    <property type="molecule type" value="Genomic_DNA"/>
</dbReference>
<dbReference type="AlphaFoldDB" id="A0A3M7FJK5"/>
<evidence type="ECO:0000256" key="5">
    <source>
        <dbReference type="ARBA" id="ARBA00022801"/>
    </source>
</evidence>
<comment type="subcellular location">
    <subcellularLocation>
        <location evidence="1">Secreted</location>
    </subcellularLocation>
</comment>
<keyword evidence="7" id="KW-0961">Cell wall biogenesis/degradation</keyword>
<evidence type="ECO:0000256" key="8">
    <source>
        <dbReference type="ARBA" id="ARBA00036824"/>
    </source>
</evidence>
<evidence type="ECO:0000256" key="3">
    <source>
        <dbReference type="ARBA" id="ARBA00022525"/>
    </source>
</evidence>
<comment type="caution">
    <text evidence="12">The sequence shown here is derived from an EMBL/GenBank/DDBJ whole genome shotgun (WGS) entry which is preliminary data.</text>
</comment>
<dbReference type="OrthoDB" id="62120at2759"/>
<keyword evidence="3" id="KW-0964">Secreted</keyword>
<keyword evidence="4" id="KW-0732">Signal</keyword>
<dbReference type="InterPro" id="IPR001547">
    <property type="entry name" value="Glyco_hydro_5"/>
</dbReference>
<comment type="similarity">
    <text evidence="2 10">Belongs to the glycosyl hydrolase 5 (cellulase A) family.</text>
</comment>
<dbReference type="GO" id="GO:0071555">
    <property type="term" value="P:cell wall organization"/>
    <property type="evidence" value="ECO:0007669"/>
    <property type="project" value="UniProtKB-KW"/>
</dbReference>
<evidence type="ECO:0000259" key="11">
    <source>
        <dbReference type="Pfam" id="PF00150"/>
    </source>
</evidence>
<dbReference type="Gene3D" id="3.20.20.80">
    <property type="entry name" value="Glycosidases"/>
    <property type="match status" value="1"/>
</dbReference>
<dbReference type="GO" id="GO:0009251">
    <property type="term" value="P:glucan catabolic process"/>
    <property type="evidence" value="ECO:0007669"/>
    <property type="project" value="TreeGrafter"/>
</dbReference>
<dbReference type="SUPFAM" id="SSF51445">
    <property type="entry name" value="(Trans)glycosidases"/>
    <property type="match status" value="1"/>
</dbReference>
<dbReference type="InterPro" id="IPR017853">
    <property type="entry name" value="GH"/>
</dbReference>
<evidence type="ECO:0000256" key="9">
    <source>
        <dbReference type="ARBA" id="ARBA00038929"/>
    </source>
</evidence>
<evidence type="ECO:0000256" key="4">
    <source>
        <dbReference type="ARBA" id="ARBA00022729"/>
    </source>
</evidence>
<gene>
    <name evidence="12" type="ORF">D0861_04472</name>
</gene>
<keyword evidence="5 10" id="KW-0378">Hydrolase</keyword>
<evidence type="ECO:0000256" key="7">
    <source>
        <dbReference type="ARBA" id="ARBA00023316"/>
    </source>
</evidence>
<dbReference type="PANTHER" id="PTHR31297">
    <property type="entry name" value="GLUCAN ENDO-1,6-BETA-GLUCOSIDASE B"/>
    <property type="match status" value="1"/>
</dbReference>
<evidence type="ECO:0000256" key="6">
    <source>
        <dbReference type="ARBA" id="ARBA00023295"/>
    </source>
</evidence>
<name>A0A3M7FJK5_HORWE</name>
<dbReference type="Proteomes" id="UP000268823">
    <property type="component" value="Unassembled WGS sequence"/>
</dbReference>
<organism evidence="12 13">
    <name type="scientific">Hortaea werneckii</name>
    <name type="common">Black yeast</name>
    <name type="synonym">Cladosporium werneckii</name>
    <dbReference type="NCBI Taxonomy" id="91943"/>
    <lineage>
        <taxon>Eukaryota</taxon>
        <taxon>Fungi</taxon>
        <taxon>Dikarya</taxon>
        <taxon>Ascomycota</taxon>
        <taxon>Pezizomycotina</taxon>
        <taxon>Dothideomycetes</taxon>
        <taxon>Dothideomycetidae</taxon>
        <taxon>Mycosphaerellales</taxon>
        <taxon>Teratosphaeriaceae</taxon>
        <taxon>Hortaea</taxon>
    </lineage>
</organism>
<dbReference type="Pfam" id="PF00150">
    <property type="entry name" value="Cellulase"/>
    <property type="match status" value="1"/>
</dbReference>
<reference evidence="12 13" key="1">
    <citation type="journal article" date="2018" name="BMC Genomics">
        <title>Genomic evidence for intraspecific hybridization in a clonal and extremely halotolerant yeast.</title>
        <authorList>
            <person name="Gostincar C."/>
            <person name="Stajich J.E."/>
            <person name="Zupancic J."/>
            <person name="Zalar P."/>
            <person name="Gunde-Cimerman N."/>
        </authorList>
    </citation>
    <scope>NUCLEOTIDE SEQUENCE [LARGE SCALE GENOMIC DNA]</scope>
    <source>
        <strain evidence="12 13">EXF-2788</strain>
    </source>
</reference>
<proteinExistence type="inferred from homology"/>